<keyword evidence="2" id="KW-1185">Reference proteome</keyword>
<dbReference type="EMBL" id="BCSY01000111">
    <property type="protein sequence ID" value="GAS98833.1"/>
    <property type="molecule type" value="Genomic_DNA"/>
</dbReference>
<reference evidence="2" key="1">
    <citation type="journal article" date="2016" name="Genome Announc.">
        <title>Draft Genome Sequences of Five Rapidly Growing Mycobacterium Species, M. thermoresistibile, M. fortuitum subsp. acetamidolyticum, M. canariasense, M. brisbanense, and M. novocastrense.</title>
        <authorList>
            <person name="Katahira K."/>
            <person name="Ogura Y."/>
            <person name="Gotoh Y."/>
            <person name="Hayashi T."/>
        </authorList>
    </citation>
    <scope>NUCLEOTIDE SEQUENCE [LARGE SCALE GENOMIC DNA]</scope>
    <source>
        <strain evidence="2">JCM15298</strain>
    </source>
</reference>
<comment type="caution">
    <text evidence="1">The sequence shown here is derived from an EMBL/GenBank/DDBJ whole genome shotgun (WGS) entry which is preliminary data.</text>
</comment>
<dbReference type="RefSeq" id="WP_062659599.1">
    <property type="nucleotide sequence ID" value="NZ_BCSY01000111.1"/>
</dbReference>
<reference evidence="2" key="2">
    <citation type="submission" date="2016-02" db="EMBL/GenBank/DDBJ databases">
        <title>Draft genome sequence of five rapidly growing Mycobacterium species.</title>
        <authorList>
            <person name="Katahira K."/>
            <person name="Gotou Y."/>
            <person name="Iida K."/>
            <person name="Ogura Y."/>
            <person name="Hayashi T."/>
        </authorList>
    </citation>
    <scope>NUCLEOTIDE SEQUENCE [LARGE SCALE GENOMIC DNA]</scope>
    <source>
        <strain evidence="2">JCM15298</strain>
    </source>
</reference>
<organism evidence="1 2">
    <name type="scientific">Mycolicibacterium canariasense</name>
    <name type="common">Mycobacterium canariasense</name>
    <dbReference type="NCBI Taxonomy" id="228230"/>
    <lineage>
        <taxon>Bacteria</taxon>
        <taxon>Bacillati</taxon>
        <taxon>Actinomycetota</taxon>
        <taxon>Actinomycetes</taxon>
        <taxon>Mycobacteriales</taxon>
        <taxon>Mycobacteriaceae</taxon>
        <taxon>Mycolicibacterium</taxon>
    </lineage>
</organism>
<proteinExistence type="predicted"/>
<evidence type="ECO:0000313" key="2">
    <source>
        <dbReference type="Proteomes" id="UP000069443"/>
    </source>
</evidence>
<dbReference type="Proteomes" id="UP000069443">
    <property type="component" value="Unassembled WGS sequence"/>
</dbReference>
<name>A0A100WIU9_MYCCR</name>
<protein>
    <submittedName>
        <fullName evidence="1">Gp70</fullName>
    </submittedName>
</protein>
<sequence length="142" mass="15173">MTADAAALIADVLAAHRHRGFRVIDNGPLEDDVATYAVLCRCGQDFHAATSWQAAAAHEAHSAAAVVAALGGLTREWAVTMGTVGYVGTASSDKARVELELAVIRSNNTRWERDHNAAPDWASNPSLVERWVSGWTPEEPAP</sequence>
<dbReference type="AlphaFoldDB" id="A0A100WIU9"/>
<accession>A0A100WIU9</accession>
<dbReference type="STRING" id="228230.RMCC_5798"/>
<gene>
    <name evidence="1" type="ORF">RMCC_5798</name>
</gene>
<evidence type="ECO:0000313" key="1">
    <source>
        <dbReference type="EMBL" id="GAS98833.1"/>
    </source>
</evidence>